<dbReference type="AlphaFoldDB" id="A0A315ZDQ9"/>
<evidence type="ECO:0000256" key="2">
    <source>
        <dbReference type="ARBA" id="ARBA00023125"/>
    </source>
</evidence>
<keyword evidence="3" id="KW-0804">Transcription</keyword>
<dbReference type="SUPFAM" id="SSF46689">
    <property type="entry name" value="Homeodomain-like"/>
    <property type="match status" value="1"/>
</dbReference>
<dbReference type="InterPro" id="IPR020449">
    <property type="entry name" value="Tscrpt_reg_AraC-type_HTH"/>
</dbReference>
<organism evidence="5 6">
    <name type="scientific">Sediminitomix flava</name>
    <dbReference type="NCBI Taxonomy" id="379075"/>
    <lineage>
        <taxon>Bacteria</taxon>
        <taxon>Pseudomonadati</taxon>
        <taxon>Bacteroidota</taxon>
        <taxon>Cytophagia</taxon>
        <taxon>Cytophagales</taxon>
        <taxon>Flammeovirgaceae</taxon>
        <taxon>Sediminitomix</taxon>
    </lineage>
</organism>
<accession>A0A315ZDQ9</accession>
<protein>
    <submittedName>
        <fullName evidence="5">AraC-like DNA-binding protein</fullName>
    </submittedName>
</protein>
<gene>
    <name evidence="5" type="ORF">BC781_10192</name>
</gene>
<evidence type="ECO:0000313" key="5">
    <source>
        <dbReference type="EMBL" id="PWJ43746.1"/>
    </source>
</evidence>
<evidence type="ECO:0000313" key="6">
    <source>
        <dbReference type="Proteomes" id="UP000245535"/>
    </source>
</evidence>
<dbReference type="EMBL" id="QGDO01000001">
    <property type="protein sequence ID" value="PWJ43746.1"/>
    <property type="molecule type" value="Genomic_DNA"/>
</dbReference>
<keyword evidence="2 5" id="KW-0238">DNA-binding</keyword>
<evidence type="ECO:0000259" key="4">
    <source>
        <dbReference type="PROSITE" id="PS01124"/>
    </source>
</evidence>
<dbReference type="PRINTS" id="PR00032">
    <property type="entry name" value="HTHARAC"/>
</dbReference>
<feature type="domain" description="HTH araC/xylS-type" evidence="4">
    <location>
        <begin position="224"/>
        <end position="321"/>
    </location>
</feature>
<keyword evidence="1" id="KW-0805">Transcription regulation</keyword>
<reference evidence="5 6" key="1">
    <citation type="submission" date="2018-03" db="EMBL/GenBank/DDBJ databases">
        <title>Genomic Encyclopedia of Archaeal and Bacterial Type Strains, Phase II (KMG-II): from individual species to whole genera.</title>
        <authorList>
            <person name="Goeker M."/>
        </authorList>
    </citation>
    <scope>NUCLEOTIDE SEQUENCE [LARGE SCALE GENOMIC DNA]</scope>
    <source>
        <strain evidence="5 6">DSM 28229</strain>
    </source>
</reference>
<dbReference type="InterPro" id="IPR009057">
    <property type="entry name" value="Homeodomain-like_sf"/>
</dbReference>
<dbReference type="Proteomes" id="UP000245535">
    <property type="component" value="Unassembled WGS sequence"/>
</dbReference>
<name>A0A315ZDQ9_SEDFL</name>
<dbReference type="PANTHER" id="PTHR47893">
    <property type="entry name" value="REGULATORY PROTEIN PCHR"/>
    <property type="match status" value="1"/>
</dbReference>
<evidence type="ECO:0000256" key="1">
    <source>
        <dbReference type="ARBA" id="ARBA00023015"/>
    </source>
</evidence>
<dbReference type="InterPro" id="IPR018060">
    <property type="entry name" value="HTH_AraC"/>
</dbReference>
<dbReference type="GO" id="GO:0043565">
    <property type="term" value="F:sequence-specific DNA binding"/>
    <property type="evidence" value="ECO:0007669"/>
    <property type="project" value="InterPro"/>
</dbReference>
<dbReference type="Pfam" id="PF12833">
    <property type="entry name" value="HTH_18"/>
    <property type="match status" value="1"/>
</dbReference>
<evidence type="ECO:0000256" key="3">
    <source>
        <dbReference type="ARBA" id="ARBA00023163"/>
    </source>
</evidence>
<dbReference type="Gene3D" id="1.10.10.60">
    <property type="entry name" value="Homeodomain-like"/>
    <property type="match status" value="2"/>
</dbReference>
<dbReference type="RefSeq" id="WP_109615284.1">
    <property type="nucleotide sequence ID" value="NZ_QGDO01000001.1"/>
</dbReference>
<dbReference type="OrthoDB" id="799767at2"/>
<dbReference type="PROSITE" id="PS01124">
    <property type="entry name" value="HTH_ARAC_FAMILY_2"/>
    <property type="match status" value="1"/>
</dbReference>
<dbReference type="SMART" id="SM00342">
    <property type="entry name" value="HTH_ARAC"/>
    <property type="match status" value="1"/>
</dbReference>
<dbReference type="GO" id="GO:0003700">
    <property type="term" value="F:DNA-binding transcription factor activity"/>
    <property type="evidence" value="ECO:0007669"/>
    <property type="project" value="InterPro"/>
</dbReference>
<proteinExistence type="predicted"/>
<comment type="caution">
    <text evidence="5">The sequence shown here is derived from an EMBL/GenBank/DDBJ whole genome shotgun (WGS) entry which is preliminary data.</text>
</comment>
<dbReference type="InterPro" id="IPR053142">
    <property type="entry name" value="PchR_regulatory_protein"/>
</dbReference>
<keyword evidence="6" id="KW-1185">Reference proteome</keyword>
<sequence length="321" mass="37824">MEDENEFLINVSDDNSASFFHQISHEKGGNWDGESLAFLDQNGDYQVVSFSYPNGMIVGVTSLLLKKKLRLVNKPTKSEKYVAIRIGFNGEIKNLKNREHTSEGIFMYNAAQPYEVTFPINTRLQWMVIRFPHAYFHQWNEKTAYKLKEVLQQHDQWFLYYRLTPEIEALVRETYKVSMNEDLRRIIFFARAYEIIGRILLLVEKEENELFATNVHAEDLNLMLKLKEDILSDFSSQPNLKALSEHYNMSLSKLHRTFKAVYQMPILKFFNQHRMEEANRLIKYSDKSIYEIGENLGFSSLSHFSTTFKKFFGYSPNELRS</sequence>
<dbReference type="PANTHER" id="PTHR47893:SF1">
    <property type="entry name" value="REGULATORY PROTEIN PCHR"/>
    <property type="match status" value="1"/>
</dbReference>